<feature type="region of interest" description="Disordered" evidence="1">
    <location>
        <begin position="414"/>
        <end position="435"/>
    </location>
</feature>
<feature type="compositionally biased region" description="Basic and acidic residues" evidence="1">
    <location>
        <begin position="476"/>
        <end position="490"/>
    </location>
</feature>
<feature type="compositionally biased region" description="Basic and acidic residues" evidence="1">
    <location>
        <begin position="94"/>
        <end position="109"/>
    </location>
</feature>
<feature type="region of interest" description="Disordered" evidence="1">
    <location>
        <begin position="452"/>
        <end position="490"/>
    </location>
</feature>
<name>A0AAD7Q222_QUISA</name>
<protein>
    <submittedName>
        <fullName evidence="2">Nodulation-signaling pathway protein isoform 2</fullName>
    </submittedName>
</protein>
<dbReference type="KEGG" id="qsa:O6P43_011167"/>
<dbReference type="AlphaFoldDB" id="A0AAD7Q222"/>
<feature type="region of interest" description="Disordered" evidence="1">
    <location>
        <begin position="302"/>
        <end position="325"/>
    </location>
</feature>
<evidence type="ECO:0000256" key="1">
    <source>
        <dbReference type="SAM" id="MobiDB-lite"/>
    </source>
</evidence>
<organism evidence="2 3">
    <name type="scientific">Quillaja saponaria</name>
    <name type="common">Soap bark tree</name>
    <dbReference type="NCBI Taxonomy" id="32244"/>
    <lineage>
        <taxon>Eukaryota</taxon>
        <taxon>Viridiplantae</taxon>
        <taxon>Streptophyta</taxon>
        <taxon>Embryophyta</taxon>
        <taxon>Tracheophyta</taxon>
        <taxon>Spermatophyta</taxon>
        <taxon>Magnoliopsida</taxon>
        <taxon>eudicotyledons</taxon>
        <taxon>Gunneridae</taxon>
        <taxon>Pentapetalae</taxon>
        <taxon>rosids</taxon>
        <taxon>fabids</taxon>
        <taxon>Fabales</taxon>
        <taxon>Quillajaceae</taxon>
        <taxon>Quillaja</taxon>
    </lineage>
</organism>
<dbReference type="EMBL" id="JARAOO010000004">
    <property type="protein sequence ID" value="KAJ7973426.1"/>
    <property type="molecule type" value="Genomic_DNA"/>
</dbReference>
<proteinExistence type="predicted"/>
<comment type="caution">
    <text evidence="2">The sequence shown here is derived from an EMBL/GenBank/DDBJ whole genome shotgun (WGS) entry which is preliminary data.</text>
</comment>
<feature type="region of interest" description="Disordered" evidence="1">
    <location>
        <begin position="94"/>
        <end position="113"/>
    </location>
</feature>
<evidence type="ECO:0000313" key="2">
    <source>
        <dbReference type="EMBL" id="KAJ7973425.1"/>
    </source>
</evidence>
<keyword evidence="3" id="KW-1185">Reference proteome</keyword>
<gene>
    <name evidence="2" type="ORF">O6P43_011167</name>
</gene>
<sequence>MEGYGCMFRGYTVYNRTKPGTGDWTKSSYSNFSTMGPHSEDQSKTNIVTAYPIMQDEEGSKRLVLPFGSNHSTNNPVTGNKLVDHTYSTYGNEYKHNSPPKADRDDKKWNQPTTPVHVHVDRAQKIEEFIIKFKTEVSRPAKFSPLTTTDWHRYPHSTGLTGTTSHPGYSDYNSTGLNGAAGQGGYGDYRNKEWHNSRPSGLIDTGNGGYGDYINKHGHTPHSMGLSGTIRNGGYDDYSNKDGHTGGYGGYYNKKEGQSPHLTGPSGTTGYGGYGEYRNKEGHNPRPIGLTSAVGNGDYRNKEGHNRGGYGDYSNKGQPPRSMGLSGSPGYSGYGDYGNKEEHNSRPIGTTGYGDYVDYSNKEVNNPPPAGLIGSTGHGGYGDYKNKEGHIPIGNSIRDNSYDDHKRKNDSYVEPSLTTNGNWAAPQSNGAQLSETTNDTGMVMELLKQAARSPSIANTPPQTKYSVPISSLPIKDAYKDTIDSREASRQ</sequence>
<feature type="compositionally biased region" description="Polar residues" evidence="1">
    <location>
        <begin position="416"/>
        <end position="435"/>
    </location>
</feature>
<dbReference type="Proteomes" id="UP001163823">
    <property type="component" value="Chromosome 4"/>
</dbReference>
<feature type="compositionally biased region" description="Polar residues" evidence="1">
    <location>
        <begin position="455"/>
        <end position="469"/>
    </location>
</feature>
<evidence type="ECO:0000313" key="3">
    <source>
        <dbReference type="Proteomes" id="UP001163823"/>
    </source>
</evidence>
<dbReference type="EMBL" id="JARAOO010000004">
    <property type="protein sequence ID" value="KAJ7973425.1"/>
    <property type="molecule type" value="Genomic_DNA"/>
</dbReference>
<reference evidence="2" key="1">
    <citation type="journal article" date="2023" name="Science">
        <title>Elucidation of the pathway for biosynthesis of saponin adjuvants from the soapbark tree.</title>
        <authorList>
            <person name="Reed J."/>
            <person name="Orme A."/>
            <person name="El-Demerdash A."/>
            <person name="Owen C."/>
            <person name="Martin L.B.B."/>
            <person name="Misra R.C."/>
            <person name="Kikuchi S."/>
            <person name="Rejzek M."/>
            <person name="Martin A.C."/>
            <person name="Harkess A."/>
            <person name="Leebens-Mack J."/>
            <person name="Louveau T."/>
            <person name="Stephenson M.J."/>
            <person name="Osbourn A."/>
        </authorList>
    </citation>
    <scope>NUCLEOTIDE SEQUENCE</scope>
    <source>
        <strain evidence="2">S10</strain>
    </source>
</reference>
<accession>A0AAD7Q222</accession>